<evidence type="ECO:0000259" key="1">
    <source>
        <dbReference type="Pfam" id="PF01408"/>
    </source>
</evidence>
<proteinExistence type="predicted"/>
<dbReference type="SUPFAM" id="SSF51735">
    <property type="entry name" value="NAD(P)-binding Rossmann-fold domains"/>
    <property type="match status" value="1"/>
</dbReference>
<evidence type="ECO:0000313" key="3">
    <source>
        <dbReference type="EMBL" id="XDV63638.1"/>
    </source>
</evidence>
<organism evidence="3">
    <name type="scientific">Streptomyces sp. R33</name>
    <dbReference type="NCBI Taxonomy" id="3238629"/>
    <lineage>
        <taxon>Bacteria</taxon>
        <taxon>Bacillati</taxon>
        <taxon>Actinomycetota</taxon>
        <taxon>Actinomycetes</taxon>
        <taxon>Kitasatosporales</taxon>
        <taxon>Streptomycetaceae</taxon>
        <taxon>Streptomyces</taxon>
    </lineage>
</organism>
<dbReference type="Pfam" id="PF01408">
    <property type="entry name" value="GFO_IDH_MocA"/>
    <property type="match status" value="1"/>
</dbReference>
<name>A0AB39Y2L1_9ACTN</name>
<dbReference type="InterPro" id="IPR055170">
    <property type="entry name" value="GFO_IDH_MocA-like_dom"/>
</dbReference>
<dbReference type="PANTHER" id="PTHR43377">
    <property type="entry name" value="BILIVERDIN REDUCTASE A"/>
    <property type="match status" value="1"/>
</dbReference>
<dbReference type="InterPro" id="IPR000683">
    <property type="entry name" value="Gfo/Idh/MocA-like_OxRdtase_N"/>
</dbReference>
<dbReference type="Gene3D" id="3.40.50.720">
    <property type="entry name" value="NAD(P)-binding Rossmann-like Domain"/>
    <property type="match status" value="1"/>
</dbReference>
<dbReference type="InterPro" id="IPR051450">
    <property type="entry name" value="Gfo/Idh/MocA_Oxidoreductases"/>
</dbReference>
<dbReference type="PANTHER" id="PTHR43377:SF1">
    <property type="entry name" value="BILIVERDIN REDUCTASE A"/>
    <property type="match status" value="1"/>
</dbReference>
<sequence>MKVAVLSFAHERAATYARLLHAMPGVDLIIADPDGPPDDPARGEAVARQLGASYAGGWDEVFALRPEAVVVTSGTARRRELVERAAGIGAHVLCAQPMATDEADALAMVRACEDAGVRLTLDSPACFSPAFDAVRKEIAAGDAIGRLTTLHGVYNGPAPTPSHPGRADREPAGGGALAANAADLLDMVDAVLGGEPAEQVYAQTNSVLGAEPGAESAALVTVRYPSGTVAAIDCSRSVSADRAAADGPRMTFIGDQGSLEFNSRPRLLGGFDSAAGGERWEPGGSDAYAAMLDAFVAAVGTGRGAGPDGAAGVRTLRIVQAAYASAHSGRPVDPAVRP</sequence>
<gene>
    <name evidence="3" type="ORF">AB5J51_12155</name>
</gene>
<dbReference type="GO" id="GO:0000166">
    <property type="term" value="F:nucleotide binding"/>
    <property type="evidence" value="ECO:0007669"/>
    <property type="project" value="InterPro"/>
</dbReference>
<dbReference type="InterPro" id="IPR036291">
    <property type="entry name" value="NAD(P)-bd_dom_sf"/>
</dbReference>
<dbReference type="AlphaFoldDB" id="A0AB39Y2L1"/>
<dbReference type="EMBL" id="CP165727">
    <property type="protein sequence ID" value="XDV63638.1"/>
    <property type="molecule type" value="Genomic_DNA"/>
</dbReference>
<dbReference type="RefSeq" id="WP_369777705.1">
    <property type="nucleotide sequence ID" value="NZ_CP165727.1"/>
</dbReference>
<feature type="domain" description="Gfo/Idh/MocA-like oxidoreductase N-terminal" evidence="1">
    <location>
        <begin position="39"/>
        <end position="121"/>
    </location>
</feature>
<feature type="domain" description="GFO/IDH/MocA-like oxidoreductase" evidence="2">
    <location>
        <begin position="136"/>
        <end position="260"/>
    </location>
</feature>
<dbReference type="Pfam" id="PF22725">
    <property type="entry name" value="GFO_IDH_MocA_C3"/>
    <property type="match status" value="1"/>
</dbReference>
<accession>A0AB39Y2L1</accession>
<dbReference type="Gene3D" id="3.30.360.10">
    <property type="entry name" value="Dihydrodipicolinate Reductase, domain 2"/>
    <property type="match status" value="1"/>
</dbReference>
<dbReference type="SUPFAM" id="SSF55347">
    <property type="entry name" value="Glyceraldehyde-3-phosphate dehydrogenase-like, C-terminal domain"/>
    <property type="match status" value="1"/>
</dbReference>
<protein>
    <submittedName>
        <fullName evidence="3">Gfo/Idh/MocA family protein</fullName>
    </submittedName>
</protein>
<evidence type="ECO:0000259" key="2">
    <source>
        <dbReference type="Pfam" id="PF22725"/>
    </source>
</evidence>
<reference evidence="3" key="1">
    <citation type="submission" date="2024-08" db="EMBL/GenBank/DDBJ databases">
        <authorList>
            <person name="Yu S.T."/>
        </authorList>
    </citation>
    <scope>NUCLEOTIDE SEQUENCE</scope>
    <source>
        <strain evidence="3">R33</strain>
    </source>
</reference>